<dbReference type="Pfam" id="PF07992">
    <property type="entry name" value="Pyr_redox_2"/>
    <property type="match status" value="1"/>
</dbReference>
<gene>
    <name evidence="18" type="primary">lpdA</name>
    <name evidence="18" type="ORF">HKN21_03765</name>
</gene>
<dbReference type="FunFam" id="3.30.390.30:FF:000001">
    <property type="entry name" value="Dihydrolipoyl dehydrogenase"/>
    <property type="match status" value="1"/>
</dbReference>
<dbReference type="InterPro" id="IPR023753">
    <property type="entry name" value="FAD/NAD-binding_dom"/>
</dbReference>
<feature type="domain" description="Pyridine nucleotide-disulphide oxidoreductase dimerisation" evidence="16">
    <location>
        <begin position="350"/>
        <end position="459"/>
    </location>
</feature>
<keyword evidence="7 15" id="KW-0560">Oxidoreductase</keyword>
<dbReference type="EMBL" id="JABDJR010000142">
    <property type="protein sequence ID" value="NNF05852.1"/>
    <property type="molecule type" value="Genomic_DNA"/>
</dbReference>
<reference evidence="18 19" key="1">
    <citation type="submission" date="2020-03" db="EMBL/GenBank/DDBJ databases">
        <title>Metabolic flexibility allows generalist bacteria to become dominant in a frequently disturbed ecosystem.</title>
        <authorList>
            <person name="Chen Y.-J."/>
            <person name="Leung P.M."/>
            <person name="Bay S.K."/>
            <person name="Hugenholtz P."/>
            <person name="Kessler A.J."/>
            <person name="Shelley G."/>
            <person name="Waite D.W."/>
            <person name="Cook P.L."/>
            <person name="Greening C."/>
        </authorList>
    </citation>
    <scope>NUCLEOTIDE SEQUENCE [LARGE SCALE GENOMIC DNA]</scope>
    <source>
        <strain evidence="18">SS_bin_28</strain>
    </source>
</reference>
<accession>A0A7Y2E7L8</accession>
<feature type="active site" description="Proton acceptor" evidence="12">
    <location>
        <position position="448"/>
    </location>
</feature>
<dbReference type="InterPro" id="IPR001100">
    <property type="entry name" value="Pyr_nuc-diS_OxRdtase"/>
</dbReference>
<dbReference type="PANTHER" id="PTHR22912">
    <property type="entry name" value="DISULFIDE OXIDOREDUCTASE"/>
    <property type="match status" value="1"/>
</dbReference>
<evidence type="ECO:0000256" key="11">
    <source>
        <dbReference type="ARBA" id="ARBA00049187"/>
    </source>
</evidence>
<organism evidence="18 19">
    <name type="scientific">Eiseniibacteriota bacterium</name>
    <dbReference type="NCBI Taxonomy" id="2212470"/>
    <lineage>
        <taxon>Bacteria</taxon>
        <taxon>Candidatus Eiseniibacteriota</taxon>
    </lineage>
</organism>
<dbReference type="Pfam" id="PF02852">
    <property type="entry name" value="Pyr_redox_dim"/>
    <property type="match status" value="1"/>
</dbReference>
<keyword evidence="5 15" id="KW-0285">Flavoprotein</keyword>
<feature type="binding site" evidence="13">
    <location>
        <begin position="184"/>
        <end position="191"/>
    </location>
    <ligand>
        <name>NAD(+)</name>
        <dbReference type="ChEBI" id="CHEBI:57540"/>
    </ligand>
</feature>
<feature type="binding site" evidence="13">
    <location>
        <position position="275"/>
    </location>
    <ligand>
        <name>NAD(+)</name>
        <dbReference type="ChEBI" id="CHEBI:57540"/>
    </ligand>
</feature>
<dbReference type="InterPro" id="IPR050151">
    <property type="entry name" value="Class-I_Pyr_Nuc-Dis_Oxidored"/>
</dbReference>
<dbReference type="InterPro" id="IPR012999">
    <property type="entry name" value="Pyr_OxRdtase_I_AS"/>
</dbReference>
<dbReference type="PRINTS" id="PR00368">
    <property type="entry name" value="FADPNR"/>
</dbReference>
<evidence type="ECO:0000259" key="17">
    <source>
        <dbReference type="Pfam" id="PF07992"/>
    </source>
</evidence>
<comment type="catalytic activity">
    <reaction evidence="11 15">
        <text>N(6)-[(R)-dihydrolipoyl]-L-lysyl-[protein] + NAD(+) = N(6)-[(R)-lipoyl]-L-lysyl-[protein] + NADH + H(+)</text>
        <dbReference type="Rhea" id="RHEA:15045"/>
        <dbReference type="Rhea" id="RHEA-COMP:10474"/>
        <dbReference type="Rhea" id="RHEA-COMP:10475"/>
        <dbReference type="ChEBI" id="CHEBI:15378"/>
        <dbReference type="ChEBI" id="CHEBI:57540"/>
        <dbReference type="ChEBI" id="CHEBI:57945"/>
        <dbReference type="ChEBI" id="CHEBI:83099"/>
        <dbReference type="ChEBI" id="CHEBI:83100"/>
        <dbReference type="EC" id="1.8.1.4"/>
    </reaction>
</comment>
<evidence type="ECO:0000256" key="15">
    <source>
        <dbReference type="RuleBase" id="RU003692"/>
    </source>
</evidence>
<dbReference type="SUPFAM" id="SSF55424">
    <property type="entry name" value="FAD/NAD-linked reductases, dimerisation (C-terminal) domain"/>
    <property type="match status" value="1"/>
</dbReference>
<feature type="binding site" evidence="13">
    <location>
        <position position="54"/>
    </location>
    <ligand>
        <name>FAD</name>
        <dbReference type="ChEBI" id="CHEBI:57692"/>
    </ligand>
</feature>
<feature type="binding site" evidence="13">
    <location>
        <begin position="147"/>
        <end position="149"/>
    </location>
    <ligand>
        <name>FAD</name>
        <dbReference type="ChEBI" id="CHEBI:57692"/>
    </ligand>
</feature>
<dbReference type="PIRSF" id="PIRSF000350">
    <property type="entry name" value="Mercury_reductase_MerA"/>
    <property type="match status" value="1"/>
</dbReference>
<evidence type="ECO:0000256" key="7">
    <source>
        <dbReference type="ARBA" id="ARBA00023002"/>
    </source>
</evidence>
<protein>
    <recommendedName>
        <fullName evidence="3 15">Dihydrolipoyl dehydrogenase</fullName>
        <ecNumber evidence="3 15">1.8.1.4</ecNumber>
    </recommendedName>
</protein>
<evidence type="ECO:0000256" key="9">
    <source>
        <dbReference type="ARBA" id="ARBA00023157"/>
    </source>
</evidence>
<evidence type="ECO:0000256" key="8">
    <source>
        <dbReference type="ARBA" id="ARBA00023027"/>
    </source>
</evidence>
<evidence type="ECO:0000313" key="19">
    <source>
        <dbReference type="Proteomes" id="UP000547674"/>
    </source>
</evidence>
<keyword evidence="4" id="KW-0963">Cytoplasm</keyword>
<feature type="binding site" evidence="13">
    <location>
        <position position="207"/>
    </location>
    <ligand>
        <name>NAD(+)</name>
        <dbReference type="ChEBI" id="CHEBI:57540"/>
    </ligand>
</feature>
<keyword evidence="10 15" id="KW-0676">Redox-active center</keyword>
<dbReference type="InterPro" id="IPR016156">
    <property type="entry name" value="FAD/NAD-linked_Rdtase_dimer_sf"/>
</dbReference>
<evidence type="ECO:0000256" key="6">
    <source>
        <dbReference type="ARBA" id="ARBA00022827"/>
    </source>
</evidence>
<comment type="similarity">
    <text evidence="2 15">Belongs to the class-I pyridine nucleotide-disulfide oxidoreductase family.</text>
</comment>
<keyword evidence="9" id="KW-1015">Disulfide bond</keyword>
<name>A0A7Y2E7L8_UNCEI</name>
<comment type="miscellaneous">
    <text evidence="15">The active site is a redox-active disulfide bond.</text>
</comment>
<dbReference type="InterPro" id="IPR006258">
    <property type="entry name" value="Lipoamide_DH"/>
</dbReference>
<proteinExistence type="inferred from homology"/>
<evidence type="ECO:0000256" key="3">
    <source>
        <dbReference type="ARBA" id="ARBA00012608"/>
    </source>
</evidence>
<comment type="caution">
    <text evidence="18">The sequence shown here is derived from an EMBL/GenBank/DDBJ whole genome shotgun (WGS) entry which is preliminary data.</text>
</comment>
<evidence type="ECO:0000256" key="14">
    <source>
        <dbReference type="PIRSR" id="PIRSR000350-4"/>
    </source>
</evidence>
<dbReference type="InterPro" id="IPR004099">
    <property type="entry name" value="Pyr_nucl-diS_OxRdtase_dimer"/>
</dbReference>
<dbReference type="PROSITE" id="PS00076">
    <property type="entry name" value="PYRIDINE_REDOX_1"/>
    <property type="match status" value="1"/>
</dbReference>
<feature type="domain" description="FAD/NAD(P)-binding" evidence="17">
    <location>
        <begin position="7"/>
        <end position="330"/>
    </location>
</feature>
<feature type="binding site" evidence="13">
    <location>
        <position position="118"/>
    </location>
    <ligand>
        <name>FAD</name>
        <dbReference type="ChEBI" id="CHEBI:57692"/>
    </ligand>
</feature>
<dbReference type="NCBIfam" id="TIGR01350">
    <property type="entry name" value="lipoamide_DH"/>
    <property type="match status" value="1"/>
</dbReference>
<evidence type="ECO:0000256" key="12">
    <source>
        <dbReference type="PIRSR" id="PIRSR000350-2"/>
    </source>
</evidence>
<dbReference type="Gene3D" id="3.30.390.30">
    <property type="match status" value="1"/>
</dbReference>
<evidence type="ECO:0000256" key="2">
    <source>
        <dbReference type="ARBA" id="ARBA00007532"/>
    </source>
</evidence>
<evidence type="ECO:0000256" key="13">
    <source>
        <dbReference type="PIRSR" id="PIRSR000350-3"/>
    </source>
</evidence>
<feature type="disulfide bond" description="Redox-active" evidence="14">
    <location>
        <begin position="45"/>
        <end position="50"/>
    </location>
</feature>
<evidence type="ECO:0000256" key="1">
    <source>
        <dbReference type="ARBA" id="ARBA00004496"/>
    </source>
</evidence>
<dbReference type="SUPFAM" id="SSF51905">
    <property type="entry name" value="FAD/NAD(P)-binding domain"/>
    <property type="match status" value="1"/>
</dbReference>
<dbReference type="GO" id="GO:0006103">
    <property type="term" value="P:2-oxoglutarate metabolic process"/>
    <property type="evidence" value="ECO:0007669"/>
    <property type="project" value="TreeGrafter"/>
</dbReference>
<keyword evidence="8 13" id="KW-0520">NAD</keyword>
<feature type="binding site" evidence="13">
    <location>
        <position position="315"/>
    </location>
    <ligand>
        <name>FAD</name>
        <dbReference type="ChEBI" id="CHEBI:57692"/>
    </ligand>
</feature>
<dbReference type="Proteomes" id="UP000547674">
    <property type="component" value="Unassembled WGS sequence"/>
</dbReference>
<dbReference type="AlphaFoldDB" id="A0A7Y2E7L8"/>
<keyword evidence="6 13" id="KW-0274">FAD</keyword>
<evidence type="ECO:0000313" key="18">
    <source>
        <dbReference type="EMBL" id="NNF05852.1"/>
    </source>
</evidence>
<evidence type="ECO:0000259" key="16">
    <source>
        <dbReference type="Pfam" id="PF02852"/>
    </source>
</evidence>
<sequence length="469" mass="49822">MSADRTYDVVVIGAGPGGYVAAVRAAQVGLKTAIVEKDKALGGTCLLRGCIPTKFLLQAATHYDETKNFKRFGLELPGEILINWDQTMKEKTKTVKKLTGAIAGLMKKGKIDVFAGHGTLQGGGKISVKLNDGGSETLTAKNTLIATGSYPKMLPFLNRDGKRVITSDEALELPSIPESLIVVGSGAVGSEFASIYNSFGSKVTLVEALPRMMPLEDEDISTAMLKSYKKRKIDVLIDTAIQGADVTDKSVTAHFKNGKGEESSVEAEVLLIAVGRGPVTEGLGLENTAIQLDRGFIPVDAYMQTAEAGVYAIGDVVPTAGLAHLASKEGVLAVEHMAGHEVRPIRYETVPNAVYCEPEVASVGLTEANAKAAGHDVKVGKFPFTHSSKAMIAGHQEGFIKIVADSKYDEVLGVHIMGPKATELIAEAVVGMTLETTTEEMFRAIHPHPTLSESVMEAAENLHGESIHI</sequence>
<dbReference type="InterPro" id="IPR036188">
    <property type="entry name" value="FAD/NAD-bd_sf"/>
</dbReference>
<dbReference type="PANTHER" id="PTHR22912:SF217">
    <property type="entry name" value="DIHYDROLIPOYL DEHYDROGENASE"/>
    <property type="match status" value="1"/>
</dbReference>
<evidence type="ECO:0000256" key="5">
    <source>
        <dbReference type="ARBA" id="ARBA00022630"/>
    </source>
</evidence>
<dbReference type="EC" id="1.8.1.4" evidence="3 15"/>
<dbReference type="GO" id="GO:0004148">
    <property type="term" value="F:dihydrolipoyl dehydrogenase (NADH) activity"/>
    <property type="evidence" value="ECO:0007669"/>
    <property type="project" value="UniProtKB-EC"/>
</dbReference>
<evidence type="ECO:0000256" key="10">
    <source>
        <dbReference type="ARBA" id="ARBA00023284"/>
    </source>
</evidence>
<dbReference type="PRINTS" id="PR00411">
    <property type="entry name" value="PNDRDTASEI"/>
</dbReference>
<dbReference type="GO" id="GO:0005737">
    <property type="term" value="C:cytoplasm"/>
    <property type="evidence" value="ECO:0007669"/>
    <property type="project" value="UniProtKB-SubCell"/>
</dbReference>
<evidence type="ECO:0000256" key="4">
    <source>
        <dbReference type="ARBA" id="ARBA00022490"/>
    </source>
</evidence>
<comment type="cofactor">
    <cofactor evidence="13 15">
        <name>FAD</name>
        <dbReference type="ChEBI" id="CHEBI:57692"/>
    </cofactor>
    <text evidence="13 15">Binds 1 FAD per subunit.</text>
</comment>
<dbReference type="Gene3D" id="3.50.50.60">
    <property type="entry name" value="FAD/NAD(P)-binding domain"/>
    <property type="match status" value="2"/>
</dbReference>
<keyword evidence="13" id="KW-0547">Nucleotide-binding</keyword>
<comment type="subcellular location">
    <subcellularLocation>
        <location evidence="1">Cytoplasm</location>
    </subcellularLocation>
</comment>
<dbReference type="GO" id="GO:0050660">
    <property type="term" value="F:flavin adenine dinucleotide binding"/>
    <property type="evidence" value="ECO:0007669"/>
    <property type="project" value="InterPro"/>
</dbReference>